<sequence>MGYEISSALNAPDEPSGDGDDHGCGSSRDPPPPSDNVTYRAEGDISQSLRREAERPSITISIPRSQVNADTTTEPVAENGRVVPPSMRNFPARFGIQNFEEIMPTTSNAAVSVHRTATIPWTE</sequence>
<proteinExistence type="predicted"/>
<protein>
    <submittedName>
        <fullName evidence="2">Uncharacterized protein</fullName>
    </submittedName>
</protein>
<keyword evidence="3" id="KW-1185">Reference proteome</keyword>
<feature type="non-terminal residue" evidence="2">
    <location>
        <position position="123"/>
    </location>
</feature>
<evidence type="ECO:0000313" key="2">
    <source>
        <dbReference type="EMBL" id="EPS71174.1"/>
    </source>
</evidence>
<evidence type="ECO:0000313" key="3">
    <source>
        <dbReference type="Proteomes" id="UP000015453"/>
    </source>
</evidence>
<comment type="caution">
    <text evidence="2">The sequence shown here is derived from an EMBL/GenBank/DDBJ whole genome shotgun (WGS) entry which is preliminary data.</text>
</comment>
<feature type="compositionally biased region" description="Polar residues" evidence="1">
    <location>
        <begin position="58"/>
        <end position="74"/>
    </location>
</feature>
<feature type="region of interest" description="Disordered" evidence="1">
    <location>
        <begin position="1"/>
        <end position="84"/>
    </location>
</feature>
<organism evidence="2 3">
    <name type="scientific">Genlisea aurea</name>
    <dbReference type="NCBI Taxonomy" id="192259"/>
    <lineage>
        <taxon>Eukaryota</taxon>
        <taxon>Viridiplantae</taxon>
        <taxon>Streptophyta</taxon>
        <taxon>Embryophyta</taxon>
        <taxon>Tracheophyta</taxon>
        <taxon>Spermatophyta</taxon>
        <taxon>Magnoliopsida</taxon>
        <taxon>eudicotyledons</taxon>
        <taxon>Gunneridae</taxon>
        <taxon>Pentapetalae</taxon>
        <taxon>asterids</taxon>
        <taxon>lamiids</taxon>
        <taxon>Lamiales</taxon>
        <taxon>Lentibulariaceae</taxon>
        <taxon>Genlisea</taxon>
    </lineage>
</organism>
<dbReference type="EMBL" id="AUSU01001373">
    <property type="protein sequence ID" value="EPS71174.1"/>
    <property type="molecule type" value="Genomic_DNA"/>
</dbReference>
<dbReference type="AlphaFoldDB" id="S8CUX7"/>
<evidence type="ECO:0000256" key="1">
    <source>
        <dbReference type="SAM" id="MobiDB-lite"/>
    </source>
</evidence>
<accession>S8CUX7</accession>
<name>S8CUX7_9LAMI</name>
<reference evidence="2 3" key="1">
    <citation type="journal article" date="2013" name="BMC Genomics">
        <title>The miniature genome of a carnivorous plant Genlisea aurea contains a low number of genes and short non-coding sequences.</title>
        <authorList>
            <person name="Leushkin E.V."/>
            <person name="Sutormin R.A."/>
            <person name="Nabieva E.R."/>
            <person name="Penin A.A."/>
            <person name="Kondrashov A.S."/>
            <person name="Logacheva M.D."/>
        </authorList>
    </citation>
    <scope>NUCLEOTIDE SEQUENCE [LARGE SCALE GENOMIC DNA]</scope>
</reference>
<gene>
    <name evidence="2" type="ORF">M569_03585</name>
</gene>
<dbReference type="Proteomes" id="UP000015453">
    <property type="component" value="Unassembled WGS sequence"/>
</dbReference>